<keyword evidence="3" id="KW-1185">Reference proteome</keyword>
<evidence type="ECO:0008006" key="4">
    <source>
        <dbReference type="Google" id="ProtNLM"/>
    </source>
</evidence>
<feature type="chain" id="PRO_5017671640" description="Ecp2 effector protein domain-containing protein" evidence="1">
    <location>
        <begin position="20"/>
        <end position="160"/>
    </location>
</feature>
<organism evidence="2 3">
    <name type="scientific">Coleophoma cylindrospora</name>
    <dbReference type="NCBI Taxonomy" id="1849047"/>
    <lineage>
        <taxon>Eukaryota</taxon>
        <taxon>Fungi</taxon>
        <taxon>Dikarya</taxon>
        <taxon>Ascomycota</taxon>
        <taxon>Pezizomycotina</taxon>
        <taxon>Leotiomycetes</taxon>
        <taxon>Helotiales</taxon>
        <taxon>Dermateaceae</taxon>
        <taxon>Coleophoma</taxon>
    </lineage>
</organism>
<accession>A0A3D8SFG8</accession>
<proteinExistence type="predicted"/>
<evidence type="ECO:0000313" key="3">
    <source>
        <dbReference type="Proteomes" id="UP000256645"/>
    </source>
</evidence>
<feature type="signal peptide" evidence="1">
    <location>
        <begin position="1"/>
        <end position="19"/>
    </location>
</feature>
<sequence length="160" mass="16664">MYIATILTLLLALPMAILAFPSPRVGQDHLEVLRMRASTRINPTAVTDTVCDDPDANIVFHDQNVAELAICGGIAGSITKCSGAPTLTTGSSGSAKFTLSALNNGATINLTKGRWEACVRAAAAVCPTGTFSSVCIGGASSGDVAFTLDEREESIFMIQR</sequence>
<evidence type="ECO:0000313" key="2">
    <source>
        <dbReference type="EMBL" id="RDW85033.1"/>
    </source>
</evidence>
<keyword evidence="1" id="KW-0732">Signal</keyword>
<comment type="caution">
    <text evidence="2">The sequence shown here is derived from an EMBL/GenBank/DDBJ whole genome shotgun (WGS) entry which is preliminary data.</text>
</comment>
<name>A0A3D8SFG8_9HELO</name>
<dbReference type="Proteomes" id="UP000256645">
    <property type="component" value="Unassembled WGS sequence"/>
</dbReference>
<reference evidence="2 3" key="1">
    <citation type="journal article" date="2018" name="IMA Fungus">
        <title>IMA Genome-F 9: Draft genome sequence of Annulohypoxylon stygium, Aspergillus mulundensis, Berkeleyomyces basicola (syn. Thielaviopsis basicola), Ceratocystis smalleyi, two Cercospora beticola strains, Coleophoma cylindrospora, Fusarium fracticaudum, Phialophora cf. hyalina, and Morchella septimelata.</title>
        <authorList>
            <person name="Wingfield B.D."/>
            <person name="Bills G.F."/>
            <person name="Dong Y."/>
            <person name="Huang W."/>
            <person name="Nel W.J."/>
            <person name="Swalarsk-Parry B.S."/>
            <person name="Vaghefi N."/>
            <person name="Wilken P.M."/>
            <person name="An Z."/>
            <person name="de Beer Z.W."/>
            <person name="De Vos L."/>
            <person name="Chen L."/>
            <person name="Duong T.A."/>
            <person name="Gao Y."/>
            <person name="Hammerbacher A."/>
            <person name="Kikkert J.R."/>
            <person name="Li Y."/>
            <person name="Li H."/>
            <person name="Li K."/>
            <person name="Li Q."/>
            <person name="Liu X."/>
            <person name="Ma X."/>
            <person name="Naidoo K."/>
            <person name="Pethybridge S.J."/>
            <person name="Sun J."/>
            <person name="Steenkamp E.T."/>
            <person name="van der Nest M.A."/>
            <person name="van Wyk S."/>
            <person name="Wingfield M.J."/>
            <person name="Xiong C."/>
            <person name="Yue Q."/>
            <person name="Zhang X."/>
        </authorList>
    </citation>
    <scope>NUCLEOTIDE SEQUENCE [LARGE SCALE GENOMIC DNA]</scope>
    <source>
        <strain evidence="2 3">BP6252</strain>
    </source>
</reference>
<dbReference type="AlphaFoldDB" id="A0A3D8SFG8"/>
<dbReference type="EMBL" id="PDLM01000002">
    <property type="protein sequence ID" value="RDW85033.1"/>
    <property type="molecule type" value="Genomic_DNA"/>
</dbReference>
<gene>
    <name evidence="2" type="ORF">BP6252_02623</name>
</gene>
<evidence type="ECO:0000256" key="1">
    <source>
        <dbReference type="SAM" id="SignalP"/>
    </source>
</evidence>
<protein>
    <recommendedName>
        <fullName evidence="4">Ecp2 effector protein domain-containing protein</fullName>
    </recommendedName>
</protein>
<dbReference type="OrthoDB" id="2097653at2759"/>